<dbReference type="AlphaFoldDB" id="A0AAD4KGQ2"/>
<comment type="caution">
    <text evidence="1">The sequence shown here is derived from an EMBL/GenBank/DDBJ whole genome shotgun (WGS) entry which is preliminary data.</text>
</comment>
<dbReference type="EMBL" id="JAJTJA010000014">
    <property type="protein sequence ID" value="KAH8689992.1"/>
    <property type="molecule type" value="Genomic_DNA"/>
</dbReference>
<sequence length="112" mass="12519">MLRSPHRKSIHRSRDQSLYLPEQHDCPVRCPPLAPMQAHNASVSSTVSRIHTAAKKKKSYHQRKACCSSDMALCASRGVGPCLAYMVHQLFERPASSKNLFCSIAPQAFVRN</sequence>
<keyword evidence="2" id="KW-1185">Reference proteome</keyword>
<proteinExistence type="predicted"/>
<evidence type="ECO:0000313" key="1">
    <source>
        <dbReference type="EMBL" id="KAH8689992.1"/>
    </source>
</evidence>
<accession>A0AAD4KGQ2</accession>
<evidence type="ECO:0000313" key="2">
    <source>
        <dbReference type="Proteomes" id="UP001201262"/>
    </source>
</evidence>
<name>A0AAD4KGQ2_9EURO</name>
<dbReference type="GeneID" id="70247711"/>
<protein>
    <submittedName>
        <fullName evidence="1">Uncharacterized protein</fullName>
    </submittedName>
</protein>
<gene>
    <name evidence="1" type="ORF">BGW36DRAFT_390042</name>
</gene>
<reference evidence="1" key="1">
    <citation type="submission" date="2021-12" db="EMBL/GenBank/DDBJ databases">
        <title>Convergent genome expansion in fungi linked to evolution of root-endophyte symbiosis.</title>
        <authorList>
            <consortium name="DOE Joint Genome Institute"/>
            <person name="Ke Y.-H."/>
            <person name="Bonito G."/>
            <person name="Liao H.-L."/>
            <person name="Looney B."/>
            <person name="Rojas-Flechas A."/>
            <person name="Nash J."/>
            <person name="Hameed K."/>
            <person name="Schadt C."/>
            <person name="Martin F."/>
            <person name="Crous P.W."/>
            <person name="Miettinen O."/>
            <person name="Magnuson J.K."/>
            <person name="Labbe J."/>
            <person name="Jacobson D."/>
            <person name="Doktycz M.J."/>
            <person name="Veneault-Fourrey C."/>
            <person name="Kuo A."/>
            <person name="Mondo S."/>
            <person name="Calhoun S."/>
            <person name="Riley R."/>
            <person name="Ohm R."/>
            <person name="LaButti K."/>
            <person name="Andreopoulos B."/>
            <person name="Pangilinan J."/>
            <person name="Nolan M."/>
            <person name="Tritt A."/>
            <person name="Clum A."/>
            <person name="Lipzen A."/>
            <person name="Daum C."/>
            <person name="Barry K."/>
            <person name="Grigoriev I.V."/>
            <person name="Vilgalys R."/>
        </authorList>
    </citation>
    <scope>NUCLEOTIDE SEQUENCE</scope>
    <source>
        <strain evidence="1">PMI_201</strain>
    </source>
</reference>
<dbReference type="Proteomes" id="UP001201262">
    <property type="component" value="Unassembled WGS sequence"/>
</dbReference>
<dbReference type="RefSeq" id="XP_046066275.1">
    <property type="nucleotide sequence ID" value="XM_046217424.1"/>
</dbReference>
<organism evidence="1 2">
    <name type="scientific">Talaromyces proteolyticus</name>
    <dbReference type="NCBI Taxonomy" id="1131652"/>
    <lineage>
        <taxon>Eukaryota</taxon>
        <taxon>Fungi</taxon>
        <taxon>Dikarya</taxon>
        <taxon>Ascomycota</taxon>
        <taxon>Pezizomycotina</taxon>
        <taxon>Eurotiomycetes</taxon>
        <taxon>Eurotiomycetidae</taxon>
        <taxon>Eurotiales</taxon>
        <taxon>Trichocomaceae</taxon>
        <taxon>Talaromyces</taxon>
        <taxon>Talaromyces sect. Bacilispori</taxon>
    </lineage>
</organism>